<evidence type="ECO:0000256" key="2">
    <source>
        <dbReference type="ARBA" id="ARBA00011738"/>
    </source>
</evidence>
<evidence type="ECO:0000256" key="3">
    <source>
        <dbReference type="ARBA" id="ARBA00022723"/>
    </source>
</evidence>
<organism evidence="7 8">
    <name type="scientific">Clostridium aminobutyricum</name>
    <dbReference type="NCBI Taxonomy" id="33953"/>
    <lineage>
        <taxon>Bacteria</taxon>
        <taxon>Bacillati</taxon>
        <taxon>Bacillota</taxon>
        <taxon>Clostridia</taxon>
        <taxon>Eubacteriales</taxon>
        <taxon>Clostridiaceae</taxon>
        <taxon>Clostridium</taxon>
    </lineage>
</organism>
<dbReference type="InterPro" id="IPR008275">
    <property type="entry name" value="CoA_E_activase_dom"/>
</dbReference>
<gene>
    <name evidence="7" type="ORF">JYB65_12110</name>
</gene>
<dbReference type="InterPro" id="IPR002731">
    <property type="entry name" value="ATPase_BadF"/>
</dbReference>
<evidence type="ECO:0000256" key="4">
    <source>
        <dbReference type="ARBA" id="ARBA00023004"/>
    </source>
</evidence>
<dbReference type="Pfam" id="PF01869">
    <property type="entry name" value="BcrAD_BadFG"/>
    <property type="match status" value="1"/>
</dbReference>
<comment type="caution">
    <text evidence="7">The sequence shown here is derived from an EMBL/GenBank/DDBJ whole genome shotgun (WGS) entry which is preliminary data.</text>
</comment>
<dbReference type="InterPro" id="IPR043129">
    <property type="entry name" value="ATPase_NBD"/>
</dbReference>
<evidence type="ECO:0000256" key="5">
    <source>
        <dbReference type="ARBA" id="ARBA00023014"/>
    </source>
</evidence>
<feature type="domain" description="ATPase BadF/BadG/BcrA/BcrD type" evidence="6">
    <location>
        <begin position="3"/>
        <end position="251"/>
    </location>
</feature>
<evidence type="ECO:0000256" key="1">
    <source>
        <dbReference type="ARBA" id="ARBA00001966"/>
    </source>
</evidence>
<proteinExistence type="predicted"/>
<accession>A0A939DAH3</accession>
<evidence type="ECO:0000313" key="8">
    <source>
        <dbReference type="Proteomes" id="UP000664545"/>
    </source>
</evidence>
<keyword evidence="5" id="KW-0411">Iron-sulfur</keyword>
<reference evidence="7" key="1">
    <citation type="submission" date="2021-02" db="EMBL/GenBank/DDBJ databases">
        <title>Abyssanaerobacter marinus gen.nov., sp., nov, anaerobic bacterium isolated from the Onnuri vent field of Indian Ocean and suggestion of Mogibacteriaceae fam. nov., and proposal of reclassification of ambiguous this family's genus member.</title>
        <authorList>
            <person name="Kim Y.J."/>
            <person name="Yang J.-A."/>
        </authorList>
    </citation>
    <scope>NUCLEOTIDE SEQUENCE</scope>
    <source>
        <strain evidence="7">DSM 2634</strain>
    </source>
</reference>
<keyword evidence="3" id="KW-0479">Metal-binding</keyword>
<dbReference type="Gene3D" id="3.30.420.40">
    <property type="match status" value="2"/>
</dbReference>
<dbReference type="PANTHER" id="PTHR32329:SF2">
    <property type="entry name" value="BIFUNCTIONAL PROTEIN [INCLUDES 2-HYDROXYACYL-COA DEHYDRATASE (N-TER) AND ITS ACTIVATOR DOMAIN (C_TERM)"/>
    <property type="match status" value="1"/>
</dbReference>
<sequence length="261" mass="27828">MFLGIDIGSSSSKAAILNEHGELLSQKVVNLGTGTKGIEMVLTQVFEETHLQMQDIHYSVVTGYGRMTYAKADLQITEITCHAKGVFYLYPNARSIIDIGGQDAKAIKLSPDGKVENFQMNEKCAAGTGRFFEVMARVLNCKIDELAELAAQSEESVPISSVCTVFAESEVISQLASGATPQAVAKGAHQSVAKRVAGLCNRVGLAPDVIMTGGVALNYSLVKSLEEEIGLPIIIPESPQTMGALGAAVFAREKYISNSKL</sequence>
<dbReference type="SUPFAM" id="SSF53067">
    <property type="entry name" value="Actin-like ATPase domain"/>
    <property type="match status" value="1"/>
</dbReference>
<dbReference type="AlphaFoldDB" id="A0A939DAH3"/>
<name>A0A939DAH3_CLOAM</name>
<dbReference type="NCBIfam" id="TIGR00241">
    <property type="entry name" value="CoA_E_activ"/>
    <property type="match status" value="1"/>
</dbReference>
<dbReference type="Proteomes" id="UP000664545">
    <property type="component" value="Unassembled WGS sequence"/>
</dbReference>
<comment type="cofactor">
    <cofactor evidence="1">
        <name>[4Fe-4S] cluster</name>
        <dbReference type="ChEBI" id="CHEBI:49883"/>
    </cofactor>
</comment>
<keyword evidence="8" id="KW-1185">Reference proteome</keyword>
<dbReference type="EMBL" id="JAFJZZ010000006">
    <property type="protein sequence ID" value="MBN7774110.1"/>
    <property type="molecule type" value="Genomic_DNA"/>
</dbReference>
<dbReference type="FunFam" id="3.30.420.40:FF:000217">
    <property type="entry name" value="2-hydroxyisocaproyl-CoA dehydratase activator"/>
    <property type="match status" value="1"/>
</dbReference>
<dbReference type="InterPro" id="IPR051805">
    <property type="entry name" value="Dehydratase_Activator_Redct"/>
</dbReference>
<keyword evidence="4" id="KW-0408">Iron</keyword>
<dbReference type="PANTHER" id="PTHR32329">
    <property type="entry name" value="BIFUNCTIONAL PROTEIN [INCLUDES 2-HYDROXYACYL-COA DEHYDRATASE (N-TER) AND ITS ACTIVATOR DOMAIN (C_TERM)-RELATED"/>
    <property type="match status" value="1"/>
</dbReference>
<evidence type="ECO:0000313" key="7">
    <source>
        <dbReference type="EMBL" id="MBN7774110.1"/>
    </source>
</evidence>
<dbReference type="GO" id="GO:0051536">
    <property type="term" value="F:iron-sulfur cluster binding"/>
    <property type="evidence" value="ECO:0007669"/>
    <property type="project" value="UniProtKB-KW"/>
</dbReference>
<evidence type="ECO:0000259" key="6">
    <source>
        <dbReference type="Pfam" id="PF01869"/>
    </source>
</evidence>
<dbReference type="RefSeq" id="WP_206582951.1">
    <property type="nucleotide sequence ID" value="NZ_JAFJZZ010000006.1"/>
</dbReference>
<protein>
    <submittedName>
        <fullName evidence="7">2-hydroxyglutaryl-CoA dehydratase</fullName>
    </submittedName>
</protein>
<dbReference type="GO" id="GO:0046872">
    <property type="term" value="F:metal ion binding"/>
    <property type="evidence" value="ECO:0007669"/>
    <property type="project" value="UniProtKB-KW"/>
</dbReference>
<comment type="subunit">
    <text evidence="2">Homodimer.</text>
</comment>